<feature type="domain" description="Baseplate hub protein gp44/GpP-like second" evidence="3">
    <location>
        <begin position="94"/>
        <end position="166"/>
    </location>
</feature>
<dbReference type="InterPro" id="IPR053982">
    <property type="entry name" value="Gp44/GpP-like_C"/>
</dbReference>
<dbReference type="SUPFAM" id="SSF69279">
    <property type="entry name" value="Phage tail proteins"/>
    <property type="match status" value="2"/>
</dbReference>
<evidence type="ECO:0000259" key="3">
    <source>
        <dbReference type="Pfam" id="PF22255"/>
    </source>
</evidence>
<dbReference type="Pfam" id="PF21929">
    <property type="entry name" value="GpP_4th"/>
    <property type="match status" value="1"/>
</dbReference>
<feature type="domain" description="Baseplate hub protein gp44/GpP-like C-terminal" evidence="2">
    <location>
        <begin position="240"/>
        <end position="324"/>
    </location>
</feature>
<name>A0A839Z9U9_9HYPH</name>
<keyword evidence="5" id="KW-1185">Reference proteome</keyword>
<dbReference type="Gene3D" id="3.55.50.10">
    <property type="entry name" value="Baseplate protein-like domains"/>
    <property type="match status" value="1"/>
</dbReference>
<dbReference type="AlphaFoldDB" id="A0A839Z9U9"/>
<sequence length="350" mass="36996">MLNVIGLSVAGRPLAFDSCELTASAEEAVRSGSFDVVWVDDGLPCGEDDECLVTIDGAPWLTGYVRDINWSADPDSRIVTVSVVSRTVDATEGAIDHPTGSIEDCDLRDIAASFDTGGVGVDVEIDTEKKPLHQIVPGETLFATLEREARAAGALIHDTPQGRLKIVAGPEGRHAGILAEGVNITRASGTLSGQFNYSEVKVRGQSSFGTNGAALRPEAQAKGTAQRKRTLIIYHEGELTSARAKKRAQWEAKRAAGRAKAASITVPGLSDAAGTLWTPNWLVPVDVPRGALRQDMVIAQVSFAQQGDGSGTEATLTLKDPRALGGENPRGDSAKGWEAPGEDDPSFRED</sequence>
<proteinExistence type="predicted"/>
<reference evidence="4 5" key="1">
    <citation type="submission" date="2020-08" db="EMBL/GenBank/DDBJ databases">
        <title>Genomic Encyclopedia of Type Strains, Phase IV (KMG-IV): sequencing the most valuable type-strain genomes for metagenomic binning, comparative biology and taxonomic classification.</title>
        <authorList>
            <person name="Goeker M."/>
        </authorList>
    </citation>
    <scope>NUCLEOTIDE SEQUENCE [LARGE SCALE GENOMIC DNA]</scope>
    <source>
        <strain evidence="4 5">DSM 5895</strain>
    </source>
</reference>
<dbReference type="InterPro" id="IPR026276">
    <property type="entry name" value="Baseplate_GpP"/>
</dbReference>
<accession>A0A839Z9U9</accession>
<dbReference type="Gene3D" id="3.30.1920.10">
    <property type="entry name" value="Baseplate protein-like domains - 2 layer sandwich fold"/>
    <property type="match status" value="1"/>
</dbReference>
<evidence type="ECO:0000313" key="4">
    <source>
        <dbReference type="EMBL" id="MBB3771514.1"/>
    </source>
</evidence>
<dbReference type="InterPro" id="IPR053981">
    <property type="entry name" value="Gp44/GpP-like_2nd"/>
</dbReference>
<evidence type="ECO:0000259" key="2">
    <source>
        <dbReference type="Pfam" id="PF21929"/>
    </source>
</evidence>
<organism evidence="4 5">
    <name type="scientific">Ancylobacter tetraedralis</name>
    <dbReference type="NCBI Taxonomy" id="217068"/>
    <lineage>
        <taxon>Bacteria</taxon>
        <taxon>Pseudomonadati</taxon>
        <taxon>Pseudomonadota</taxon>
        <taxon>Alphaproteobacteria</taxon>
        <taxon>Hyphomicrobiales</taxon>
        <taxon>Xanthobacteraceae</taxon>
        <taxon>Ancylobacter</taxon>
    </lineage>
</organism>
<gene>
    <name evidence="4" type="ORF">FHS55_002113</name>
</gene>
<dbReference type="Proteomes" id="UP000533469">
    <property type="component" value="Unassembled WGS sequence"/>
</dbReference>
<dbReference type="InterPro" id="IPR023399">
    <property type="entry name" value="Baseplate-like_2-layer_sand"/>
</dbReference>
<feature type="region of interest" description="Disordered" evidence="1">
    <location>
        <begin position="305"/>
        <end position="350"/>
    </location>
</feature>
<dbReference type="Pfam" id="PF22255">
    <property type="entry name" value="Gp44-like_2nd"/>
    <property type="match status" value="1"/>
</dbReference>
<protein>
    <submittedName>
        <fullName evidence="4">Prophage tail gpP-like protein</fullName>
    </submittedName>
</protein>
<dbReference type="RefSeq" id="WP_183189660.1">
    <property type="nucleotide sequence ID" value="NZ_JACICD010000003.1"/>
</dbReference>
<dbReference type="Gene3D" id="2.30.300.10">
    <property type="entry name" value="Baseplate protein-like domain - beta roll fold"/>
    <property type="match status" value="1"/>
</dbReference>
<dbReference type="EMBL" id="JACICD010000003">
    <property type="protein sequence ID" value="MBB3771514.1"/>
    <property type="molecule type" value="Genomic_DNA"/>
</dbReference>
<comment type="caution">
    <text evidence="4">The sequence shown here is derived from an EMBL/GenBank/DDBJ whole genome shotgun (WGS) entry which is preliminary data.</text>
</comment>
<evidence type="ECO:0000256" key="1">
    <source>
        <dbReference type="SAM" id="MobiDB-lite"/>
    </source>
</evidence>
<dbReference type="PIRSF" id="PIRSF004440">
    <property type="entry name" value="GpP"/>
    <property type="match status" value="1"/>
</dbReference>
<evidence type="ECO:0000313" key="5">
    <source>
        <dbReference type="Proteomes" id="UP000533469"/>
    </source>
</evidence>
<feature type="compositionally biased region" description="Polar residues" evidence="1">
    <location>
        <begin position="305"/>
        <end position="315"/>
    </location>
</feature>